<dbReference type="Proteomes" id="UP000178661">
    <property type="component" value="Unassembled WGS sequence"/>
</dbReference>
<comment type="caution">
    <text evidence="2">The sequence shown here is derived from an EMBL/GenBank/DDBJ whole genome shotgun (WGS) entry which is preliminary data.</text>
</comment>
<evidence type="ECO:0000313" key="3">
    <source>
        <dbReference type="Proteomes" id="UP000178661"/>
    </source>
</evidence>
<keyword evidence="1" id="KW-0472">Membrane</keyword>
<dbReference type="EMBL" id="MFVR01000007">
    <property type="protein sequence ID" value="OGJ02045.1"/>
    <property type="molecule type" value="Genomic_DNA"/>
</dbReference>
<keyword evidence="1" id="KW-0812">Transmembrane</keyword>
<evidence type="ECO:0000313" key="2">
    <source>
        <dbReference type="EMBL" id="OGJ02045.1"/>
    </source>
</evidence>
<name>A0A1F6Y6U3_9BACT</name>
<proteinExistence type="predicted"/>
<organism evidence="2 3">
    <name type="scientific">Candidatus Nomurabacteria bacterium RIFCSPLOWO2_12_FULL_37_8</name>
    <dbReference type="NCBI Taxonomy" id="1801793"/>
    <lineage>
        <taxon>Bacteria</taxon>
        <taxon>Candidatus Nomuraibacteriota</taxon>
    </lineage>
</organism>
<keyword evidence="1" id="KW-1133">Transmembrane helix</keyword>
<accession>A0A1F6Y6U3</accession>
<protein>
    <recommendedName>
        <fullName evidence="4">DZANK-type domain-containing protein</fullName>
    </recommendedName>
</protein>
<gene>
    <name evidence="2" type="ORF">A3G98_01030</name>
</gene>
<feature type="transmembrane region" description="Helical" evidence="1">
    <location>
        <begin position="92"/>
        <end position="114"/>
    </location>
</feature>
<reference evidence="2 3" key="1">
    <citation type="journal article" date="2016" name="Nat. Commun.">
        <title>Thousands of microbial genomes shed light on interconnected biogeochemical processes in an aquifer system.</title>
        <authorList>
            <person name="Anantharaman K."/>
            <person name="Brown C.T."/>
            <person name="Hug L.A."/>
            <person name="Sharon I."/>
            <person name="Castelle C.J."/>
            <person name="Probst A.J."/>
            <person name="Thomas B.C."/>
            <person name="Singh A."/>
            <person name="Wilkins M.J."/>
            <person name="Karaoz U."/>
            <person name="Brodie E.L."/>
            <person name="Williams K.H."/>
            <person name="Hubbard S.S."/>
            <person name="Banfield J.F."/>
        </authorList>
    </citation>
    <scope>NUCLEOTIDE SEQUENCE [LARGE SCALE GENOMIC DNA]</scope>
</reference>
<evidence type="ECO:0000256" key="1">
    <source>
        <dbReference type="SAM" id="Phobius"/>
    </source>
</evidence>
<sequence length="127" mass="14645">MYCKKCGNKLLGKEKFCGKCGNGVAIQLNPEVQEPENHFSETNQNLCEVCGQPGELKYVVFYENRGAIVMRYHREIRGNLCKSCIDKYFWKFTLITLCIGWLGVISFIVAPFYILNNVFRYIGTKIK</sequence>
<evidence type="ECO:0008006" key="4">
    <source>
        <dbReference type="Google" id="ProtNLM"/>
    </source>
</evidence>
<dbReference type="AlphaFoldDB" id="A0A1F6Y6U3"/>